<sequence>MNEEQTGEHRSWLERIGLFFTGEPEDREDLLELLRAAQKRNLIEAEALSMIEGVMQVSELKVRDIMIPRAQMIVVSQDAELETIFPLVAESAHSRYPVIGEDRTEVVGILLVKDLLIHSLKDKTKLVKEIMRPAQFVPESKRLNVLLKEFRTTRSHMAIVVDEYGAAAGLVTIEDVLEQIVGEIEDEHDFGEEEYIFRKNDREYTLKALTPIDEFNDYFYVDFSDEEFDTIGGLIVHHLGHVPKKGEKVDIDRFRFIVLRTDSRRVHLLKLILLPQSETQTGNGARMG</sequence>
<dbReference type="InterPro" id="IPR036318">
    <property type="entry name" value="FAD-bd_PCMH-like_sf"/>
</dbReference>
<evidence type="ECO:0000259" key="10">
    <source>
        <dbReference type="PROSITE" id="PS51371"/>
    </source>
</evidence>
<evidence type="ECO:0000256" key="8">
    <source>
        <dbReference type="ARBA" id="ARBA00040729"/>
    </source>
</evidence>
<dbReference type="PANTHER" id="PTHR22777">
    <property type="entry name" value="HEMOLYSIN-RELATED"/>
    <property type="match status" value="1"/>
</dbReference>
<keyword evidence="12" id="KW-1185">Reference proteome</keyword>
<dbReference type="Pfam" id="PF21917">
    <property type="entry name" value="NMB0537_N"/>
    <property type="match status" value="1"/>
</dbReference>
<evidence type="ECO:0000256" key="5">
    <source>
        <dbReference type="ARBA" id="ARBA00023122"/>
    </source>
</evidence>
<evidence type="ECO:0000313" key="12">
    <source>
        <dbReference type="Proteomes" id="UP000266313"/>
    </source>
</evidence>
<dbReference type="AlphaFoldDB" id="A0A250KS18"/>
<dbReference type="KEGG" id="mmai:sS8_0604"/>
<dbReference type="FunFam" id="3.10.580.10:FF:000002">
    <property type="entry name" value="Magnesium/cobalt efflux protein CorC"/>
    <property type="match status" value="1"/>
</dbReference>
<dbReference type="RefSeq" id="WP_119628343.1">
    <property type="nucleotide sequence ID" value="NZ_AP017928.1"/>
</dbReference>
<dbReference type="SMART" id="SM01091">
    <property type="entry name" value="CorC_HlyC"/>
    <property type="match status" value="1"/>
</dbReference>
<keyword evidence="6" id="KW-0170">Cobalt</keyword>
<dbReference type="PROSITE" id="PS51371">
    <property type="entry name" value="CBS"/>
    <property type="match status" value="2"/>
</dbReference>
<keyword evidence="3" id="KW-0677">Repeat</keyword>
<reference evidence="11 12" key="1">
    <citation type="submission" date="2016-12" db="EMBL/GenBank/DDBJ databases">
        <title>Genome sequencing of Methylocaldum marinum.</title>
        <authorList>
            <person name="Takeuchi M."/>
            <person name="Kamagata Y."/>
            <person name="Hiraoka S."/>
            <person name="Oshima K."/>
            <person name="Hattori M."/>
            <person name="Iwasaki W."/>
        </authorList>
    </citation>
    <scope>NUCLEOTIDE SEQUENCE [LARGE SCALE GENOMIC DNA]</scope>
    <source>
        <strain evidence="11 12">S8</strain>
    </source>
</reference>
<evidence type="ECO:0000256" key="9">
    <source>
        <dbReference type="PROSITE-ProRule" id="PRU00703"/>
    </source>
</evidence>
<keyword evidence="5 9" id="KW-0129">CBS domain</keyword>
<evidence type="ECO:0000256" key="4">
    <source>
        <dbReference type="ARBA" id="ARBA00022842"/>
    </source>
</evidence>
<organism evidence="11 12">
    <name type="scientific">Methylocaldum marinum</name>
    <dbReference type="NCBI Taxonomy" id="1432792"/>
    <lineage>
        <taxon>Bacteria</taxon>
        <taxon>Pseudomonadati</taxon>
        <taxon>Pseudomonadota</taxon>
        <taxon>Gammaproteobacteria</taxon>
        <taxon>Methylococcales</taxon>
        <taxon>Methylococcaceae</taxon>
        <taxon>Methylocaldum</taxon>
    </lineage>
</organism>
<keyword evidence="2" id="KW-0813">Transport</keyword>
<gene>
    <name evidence="11" type="ORF">sS8_0604</name>
</gene>
<evidence type="ECO:0000256" key="1">
    <source>
        <dbReference type="ARBA" id="ARBA00006337"/>
    </source>
</evidence>
<proteinExistence type="inferred from homology"/>
<dbReference type="InterPro" id="IPR054115">
    <property type="entry name" value="CorC_N"/>
</dbReference>
<dbReference type="Proteomes" id="UP000266313">
    <property type="component" value="Chromosome"/>
</dbReference>
<dbReference type="InterPro" id="IPR000644">
    <property type="entry name" value="CBS_dom"/>
</dbReference>
<name>A0A250KS18_9GAMM</name>
<dbReference type="InterPro" id="IPR046342">
    <property type="entry name" value="CBS_dom_sf"/>
</dbReference>
<dbReference type="Pfam" id="PF03471">
    <property type="entry name" value="CorC_HlyC"/>
    <property type="match status" value="1"/>
</dbReference>
<evidence type="ECO:0000256" key="2">
    <source>
        <dbReference type="ARBA" id="ARBA00022448"/>
    </source>
</evidence>
<dbReference type="SUPFAM" id="SSF54631">
    <property type="entry name" value="CBS-domain pair"/>
    <property type="match status" value="1"/>
</dbReference>
<dbReference type="Pfam" id="PF00571">
    <property type="entry name" value="CBS"/>
    <property type="match status" value="2"/>
</dbReference>
<protein>
    <recommendedName>
        <fullName evidence="8">Magnesium and cobalt efflux protein CorC</fullName>
    </recommendedName>
</protein>
<dbReference type="EMBL" id="AP017928">
    <property type="protein sequence ID" value="BBA32569.1"/>
    <property type="molecule type" value="Genomic_DNA"/>
</dbReference>
<dbReference type="GO" id="GO:0005886">
    <property type="term" value="C:plasma membrane"/>
    <property type="evidence" value="ECO:0007669"/>
    <property type="project" value="TreeGrafter"/>
</dbReference>
<keyword evidence="4" id="KW-0460">Magnesium</keyword>
<dbReference type="InterPro" id="IPR016169">
    <property type="entry name" value="FAD-bd_PCMH_sub2"/>
</dbReference>
<evidence type="ECO:0000256" key="7">
    <source>
        <dbReference type="ARBA" id="ARBA00037273"/>
    </source>
</evidence>
<dbReference type="GO" id="GO:0050660">
    <property type="term" value="F:flavin adenine dinucleotide binding"/>
    <property type="evidence" value="ECO:0007669"/>
    <property type="project" value="InterPro"/>
</dbReference>
<dbReference type="InterPro" id="IPR044751">
    <property type="entry name" value="Ion_transp-like_CBS"/>
</dbReference>
<dbReference type="SMART" id="SM00116">
    <property type="entry name" value="CBS"/>
    <property type="match status" value="2"/>
</dbReference>
<dbReference type="PANTHER" id="PTHR22777:SF27">
    <property type="entry name" value="MAGNESIUM AND COBALT EFFLUX PROTEIN CORC"/>
    <property type="match status" value="1"/>
</dbReference>
<evidence type="ECO:0000256" key="3">
    <source>
        <dbReference type="ARBA" id="ARBA00022737"/>
    </source>
</evidence>
<dbReference type="Gene3D" id="3.30.465.10">
    <property type="match status" value="1"/>
</dbReference>
<comment type="similarity">
    <text evidence="1">Belongs to the UPF0053 family.</text>
</comment>
<accession>A0A250KS18</accession>
<feature type="domain" description="CBS" evidence="10">
    <location>
        <begin position="130"/>
        <end position="187"/>
    </location>
</feature>
<dbReference type="CDD" id="cd04590">
    <property type="entry name" value="CBS_pair_CorC_HlyC_assoc"/>
    <property type="match status" value="1"/>
</dbReference>
<feature type="domain" description="CBS" evidence="10">
    <location>
        <begin position="66"/>
        <end position="126"/>
    </location>
</feature>
<comment type="function">
    <text evidence="7">Plays a role in the transport of magnesium and cobalt ions.</text>
</comment>
<evidence type="ECO:0000313" key="11">
    <source>
        <dbReference type="EMBL" id="BBA32569.1"/>
    </source>
</evidence>
<dbReference type="SUPFAM" id="SSF56176">
    <property type="entry name" value="FAD-binding/transporter-associated domain-like"/>
    <property type="match status" value="1"/>
</dbReference>
<dbReference type="InterPro" id="IPR005170">
    <property type="entry name" value="Transptr-assoc_dom"/>
</dbReference>
<dbReference type="OrthoDB" id="9797674at2"/>
<evidence type="ECO:0000256" key="6">
    <source>
        <dbReference type="ARBA" id="ARBA00023285"/>
    </source>
</evidence>
<dbReference type="Gene3D" id="3.10.580.10">
    <property type="entry name" value="CBS-domain"/>
    <property type="match status" value="1"/>
</dbReference>